<accession>A0A420W8N9</accession>
<gene>
    <name evidence="1" type="ORF">C7457_0509</name>
</gene>
<dbReference type="RefSeq" id="WP_121169875.1">
    <property type="nucleotide sequence ID" value="NZ_RBIE01000001.1"/>
</dbReference>
<comment type="caution">
    <text evidence="1">The sequence shown here is derived from an EMBL/GenBank/DDBJ whole genome shotgun (WGS) entry which is preliminary data.</text>
</comment>
<organism evidence="1 2">
    <name type="scientific">Thermovibrio guaymasensis</name>
    <dbReference type="NCBI Taxonomy" id="240167"/>
    <lineage>
        <taxon>Bacteria</taxon>
        <taxon>Pseudomonadati</taxon>
        <taxon>Aquificota</taxon>
        <taxon>Aquificia</taxon>
        <taxon>Desulfurobacteriales</taxon>
        <taxon>Desulfurobacteriaceae</taxon>
        <taxon>Thermovibrio</taxon>
    </lineage>
</organism>
<proteinExistence type="predicted"/>
<reference evidence="1 2" key="1">
    <citation type="submission" date="2018-10" db="EMBL/GenBank/DDBJ databases">
        <title>Genomic Encyclopedia of Type Strains, Phase IV (KMG-IV): sequencing the most valuable type-strain genomes for metagenomic binning, comparative biology and taxonomic classification.</title>
        <authorList>
            <person name="Goeker M."/>
        </authorList>
    </citation>
    <scope>NUCLEOTIDE SEQUENCE [LARGE SCALE GENOMIC DNA]</scope>
    <source>
        <strain evidence="1 2">DSM 15521</strain>
    </source>
</reference>
<dbReference type="AlphaFoldDB" id="A0A420W8N9"/>
<protein>
    <submittedName>
        <fullName evidence="1">Uncharacterized protein</fullName>
    </submittedName>
</protein>
<dbReference type="EMBL" id="RBIE01000001">
    <property type="protein sequence ID" value="RKQ63635.1"/>
    <property type="molecule type" value="Genomic_DNA"/>
</dbReference>
<dbReference type="OrthoDB" id="15653at2"/>
<evidence type="ECO:0000313" key="1">
    <source>
        <dbReference type="EMBL" id="RKQ63635.1"/>
    </source>
</evidence>
<evidence type="ECO:0000313" key="2">
    <source>
        <dbReference type="Proteomes" id="UP000280881"/>
    </source>
</evidence>
<dbReference type="Proteomes" id="UP000280881">
    <property type="component" value="Unassembled WGS sequence"/>
</dbReference>
<name>A0A420W8N9_9BACT</name>
<keyword evidence="2" id="KW-1185">Reference proteome</keyword>
<sequence length="150" mass="17657">MSCLNFGKEDEEFPFEEEALRFFKGKLPSWDTLDFRVPIWRERFRDRLLSFKNALLGSEEETLIDYLMGLLEREEVSSNRLRVWVYLFENHLFPLLERLVFYRANEPLGLDELSFKLKEIGELPGYGRVETVSDAINRIIALLNCGGEDD</sequence>